<dbReference type="EMBL" id="MEZT01000016">
    <property type="protein sequence ID" value="OGD56610.1"/>
    <property type="molecule type" value="Genomic_DNA"/>
</dbReference>
<dbReference type="CDD" id="cd00401">
    <property type="entry name" value="SAHH"/>
    <property type="match status" value="1"/>
</dbReference>
<evidence type="ECO:0000256" key="2">
    <source>
        <dbReference type="ARBA" id="ARBA00022563"/>
    </source>
</evidence>
<dbReference type="InterPro" id="IPR042172">
    <property type="entry name" value="Adenosylhomocyst_ase-like_sf"/>
</dbReference>
<dbReference type="InterPro" id="IPR020082">
    <property type="entry name" value="S-Ado-L-homoCys_hydrolase_CS"/>
</dbReference>
<dbReference type="Pfam" id="PF00670">
    <property type="entry name" value="AdoHcyase_NAD"/>
    <property type="match status" value="1"/>
</dbReference>
<accession>A0A1F5DNJ2</accession>
<dbReference type="PROSITE" id="PS00738">
    <property type="entry name" value="ADOHCYASE_1"/>
    <property type="match status" value="1"/>
</dbReference>
<dbReference type="NCBIfam" id="NF004005">
    <property type="entry name" value="PRK05476.2-3"/>
    <property type="match status" value="1"/>
</dbReference>
<evidence type="ECO:0000256" key="7">
    <source>
        <dbReference type="RuleBase" id="RU000548"/>
    </source>
</evidence>
<dbReference type="Gene3D" id="3.40.50.720">
    <property type="entry name" value="NAD(P)-binding Rossmann-like Domain"/>
    <property type="match status" value="1"/>
</dbReference>
<dbReference type="EC" id="3.13.2.1" evidence="4"/>
<feature type="binding site" evidence="4">
    <location>
        <begin position="228"/>
        <end position="233"/>
    </location>
    <ligand>
        <name>NAD(+)</name>
        <dbReference type="ChEBI" id="CHEBI:57540"/>
    </ligand>
</feature>
<dbReference type="SMART" id="SM00997">
    <property type="entry name" value="AdoHcyase_NAD"/>
    <property type="match status" value="1"/>
</dbReference>
<dbReference type="Pfam" id="PF05221">
    <property type="entry name" value="AdoHcyase"/>
    <property type="match status" value="2"/>
</dbReference>
<feature type="binding site" evidence="4 5">
    <location>
        <position position="194"/>
    </location>
    <ligand>
        <name>substrate</name>
    </ligand>
</feature>
<evidence type="ECO:0000313" key="11">
    <source>
        <dbReference type="Proteomes" id="UP000178764"/>
    </source>
</evidence>
<proteinExistence type="inferred from homology"/>
<evidence type="ECO:0000259" key="9">
    <source>
        <dbReference type="SMART" id="SM00997"/>
    </source>
</evidence>
<keyword evidence="2 4" id="KW-0554">One-carbon metabolism</keyword>
<dbReference type="UniPathway" id="UPA00314">
    <property type="reaction ID" value="UER00076"/>
</dbReference>
<dbReference type="PIRSF" id="PIRSF001109">
    <property type="entry name" value="Ad_hcy_hydrolase"/>
    <property type="match status" value="1"/>
</dbReference>
<comment type="cofactor">
    <cofactor evidence="4 6 7">
        <name>NAD(+)</name>
        <dbReference type="ChEBI" id="CHEBI:57540"/>
    </cofactor>
    <text evidence="4 6 7">Binds 1 NAD(+) per subunit.</text>
</comment>
<keyword evidence="3 4" id="KW-0520">NAD</keyword>
<evidence type="ECO:0000256" key="8">
    <source>
        <dbReference type="RuleBase" id="RU004166"/>
    </source>
</evidence>
<dbReference type="GO" id="GO:0004013">
    <property type="term" value="F:adenosylhomocysteinase activity"/>
    <property type="evidence" value="ECO:0007669"/>
    <property type="project" value="UniProtKB-UniRule"/>
</dbReference>
<evidence type="ECO:0000256" key="4">
    <source>
        <dbReference type="HAMAP-Rule" id="MF_00563"/>
    </source>
</evidence>
<evidence type="ECO:0000256" key="5">
    <source>
        <dbReference type="PIRSR" id="PIRSR001109-1"/>
    </source>
</evidence>
<feature type="binding site" evidence="4 6">
    <location>
        <begin position="307"/>
        <end position="309"/>
    </location>
    <ligand>
        <name>NAD(+)</name>
        <dbReference type="ChEBI" id="CHEBI:57540"/>
    </ligand>
</feature>
<feature type="binding site" evidence="6">
    <location>
        <position position="361"/>
    </location>
    <ligand>
        <name>NAD(+)</name>
        <dbReference type="ChEBI" id="CHEBI:57540"/>
    </ligand>
</feature>
<comment type="caution">
    <text evidence="10">The sequence shown here is derived from an EMBL/GenBank/DDBJ whole genome shotgun (WGS) entry which is preliminary data.</text>
</comment>
<feature type="binding site" evidence="4 6">
    <location>
        <position position="354"/>
    </location>
    <ligand>
        <name>NAD(+)</name>
        <dbReference type="ChEBI" id="CHEBI:57540"/>
    </ligand>
</feature>
<keyword evidence="4" id="KW-0963">Cytoplasm</keyword>
<dbReference type="GO" id="GO:0033353">
    <property type="term" value="P:S-adenosylmethionine cycle"/>
    <property type="evidence" value="ECO:0007669"/>
    <property type="project" value="TreeGrafter"/>
</dbReference>
<dbReference type="Proteomes" id="UP000178764">
    <property type="component" value="Unassembled WGS sequence"/>
</dbReference>
<dbReference type="GO" id="GO:0005829">
    <property type="term" value="C:cytosol"/>
    <property type="evidence" value="ECO:0007669"/>
    <property type="project" value="TreeGrafter"/>
</dbReference>
<dbReference type="SMART" id="SM00996">
    <property type="entry name" value="AdoHcyase"/>
    <property type="match status" value="1"/>
</dbReference>
<keyword evidence="4 7" id="KW-0378">Hydrolase</keyword>
<reference evidence="10 11" key="1">
    <citation type="journal article" date="2016" name="Nat. Commun.">
        <title>Thousands of microbial genomes shed light on interconnected biogeochemical processes in an aquifer system.</title>
        <authorList>
            <person name="Anantharaman K."/>
            <person name="Brown C.T."/>
            <person name="Hug L.A."/>
            <person name="Sharon I."/>
            <person name="Castelle C.J."/>
            <person name="Probst A.J."/>
            <person name="Thomas B.C."/>
            <person name="Singh A."/>
            <person name="Wilkins M.J."/>
            <person name="Karaoz U."/>
            <person name="Brodie E.L."/>
            <person name="Williams K.H."/>
            <person name="Hubbard S.S."/>
            <person name="Banfield J.F."/>
        </authorList>
    </citation>
    <scope>NUCLEOTIDE SEQUENCE [LARGE SCALE GENOMIC DNA]</scope>
</reference>
<comment type="pathway">
    <text evidence="4 7">Amino-acid biosynthesis; L-homocysteine biosynthesis; L-homocysteine from S-adenosyl-L-homocysteine: step 1/1.</text>
</comment>
<dbReference type="InterPro" id="IPR036291">
    <property type="entry name" value="NAD(P)-bd_dom_sf"/>
</dbReference>
<dbReference type="HAMAP" id="MF_00563">
    <property type="entry name" value="AdoHcyase"/>
    <property type="match status" value="1"/>
</dbReference>
<evidence type="ECO:0000256" key="3">
    <source>
        <dbReference type="ARBA" id="ARBA00023027"/>
    </source>
</evidence>
<feature type="binding site" evidence="4 5">
    <location>
        <position position="60"/>
    </location>
    <ligand>
        <name>substrate</name>
    </ligand>
</feature>
<organism evidence="10 11">
    <name type="scientific">Candidatus Berkelbacteria bacterium RBG_13_40_8</name>
    <dbReference type="NCBI Taxonomy" id="1797467"/>
    <lineage>
        <taxon>Bacteria</taxon>
        <taxon>Candidatus Berkelbacteria</taxon>
    </lineage>
</organism>
<feature type="binding site" evidence="4 6">
    <location>
        <position position="251"/>
    </location>
    <ligand>
        <name>NAD(+)</name>
        <dbReference type="ChEBI" id="CHEBI:57540"/>
    </ligand>
</feature>
<name>A0A1F5DNJ2_9BACT</name>
<evidence type="ECO:0000256" key="1">
    <source>
        <dbReference type="ARBA" id="ARBA00007122"/>
    </source>
</evidence>
<comment type="subcellular location">
    <subcellularLocation>
        <location evidence="4">Cytoplasm</location>
    </subcellularLocation>
</comment>
<gene>
    <name evidence="4" type="primary">ahcY</name>
    <name evidence="10" type="ORF">A2V71_00230</name>
</gene>
<comment type="catalytic activity">
    <reaction evidence="4 7">
        <text>S-adenosyl-L-homocysteine + H2O = L-homocysteine + adenosine</text>
        <dbReference type="Rhea" id="RHEA:21708"/>
        <dbReference type="ChEBI" id="CHEBI:15377"/>
        <dbReference type="ChEBI" id="CHEBI:16335"/>
        <dbReference type="ChEBI" id="CHEBI:57856"/>
        <dbReference type="ChEBI" id="CHEBI:58199"/>
        <dbReference type="EC" id="3.13.2.1"/>
    </reaction>
</comment>
<evidence type="ECO:0000313" key="10">
    <source>
        <dbReference type="EMBL" id="OGD56610.1"/>
    </source>
</evidence>
<feature type="binding site" evidence="4 5">
    <location>
        <position position="164"/>
    </location>
    <ligand>
        <name>substrate</name>
    </ligand>
</feature>
<dbReference type="PANTHER" id="PTHR23420">
    <property type="entry name" value="ADENOSYLHOMOCYSTEINASE"/>
    <property type="match status" value="1"/>
</dbReference>
<sequence length="432" mass="46660">MAFSEKSGSFKVKDISLALQGEKNIAWADSQMLALAKVRDGFRKEKPFKDLAVGMALHITKETANLVETLRAGGAEVAITGCNPLSTQNDVAAALAKRGVAIYGWRGETTKEYYDNLNLVIAFLRSALKKGKKLATIDDGCDLVSFIHQKHQDLIPGLIVGTEETTTGVIRLRAMEKDSALKYPVIAVNDNKTKHLFDNFYGTGQSTIDGIIRASSVLLAGRTLVIAGYGPCGQGVAKVARGEGASIIVAEVDPVRALQARMDGFQVMPMRKAANVGDIFVTLTGDINVITPDIIKLMKDGAILANSGHFDVEIDIKGLHKMAKKVELTRPGFEKFTLSNGKTVFLCGEGRLVNLACAEGHPSTVMSLSFCGQALAVEYGVKNAGRLENKIYVLPESVDQKIGFLQLEALGIKIDRLTPEQKKYLSSWDVGT</sequence>
<protein>
    <recommendedName>
        <fullName evidence="4">Adenosylhomocysteinase</fullName>
        <ecNumber evidence="4">3.13.2.1</ecNumber>
    </recommendedName>
    <alternativeName>
        <fullName evidence="4">S-adenosyl-L-homocysteine hydrolase</fullName>
        <shortName evidence="4">AdoHcyase</shortName>
    </alternativeName>
</protein>
<dbReference type="GO" id="GO:0071269">
    <property type="term" value="P:L-homocysteine biosynthetic process"/>
    <property type="evidence" value="ECO:0007669"/>
    <property type="project" value="UniProtKB-UniRule"/>
</dbReference>
<dbReference type="GO" id="GO:0006730">
    <property type="term" value="P:one-carbon metabolic process"/>
    <property type="evidence" value="ECO:0007669"/>
    <property type="project" value="UniProtKB-UniRule"/>
</dbReference>
<comment type="similarity">
    <text evidence="1 4 8">Belongs to the adenosylhomocysteinase family.</text>
</comment>
<dbReference type="Gene3D" id="3.40.50.1480">
    <property type="entry name" value="Adenosylhomocysteinase-like"/>
    <property type="match status" value="1"/>
</dbReference>
<feature type="binding site" evidence="4 5">
    <location>
        <position position="139"/>
    </location>
    <ligand>
        <name>substrate</name>
    </ligand>
</feature>
<comment type="caution">
    <text evidence="4">Lacks conserved residue(s) required for the propagation of feature annotation.</text>
</comment>
<dbReference type="InterPro" id="IPR015878">
    <property type="entry name" value="Ado_hCys_hydrolase_NAD-bd"/>
</dbReference>
<evidence type="ECO:0000256" key="6">
    <source>
        <dbReference type="PIRSR" id="PIRSR001109-2"/>
    </source>
</evidence>
<feature type="binding site" evidence="4">
    <location>
        <position position="199"/>
    </location>
    <ligand>
        <name>NAD(+)</name>
        <dbReference type="ChEBI" id="CHEBI:57540"/>
    </ligand>
</feature>
<feature type="binding site" evidence="4 5">
    <location>
        <position position="198"/>
    </location>
    <ligand>
        <name>substrate</name>
    </ligand>
</feature>
<feature type="binding site" evidence="6">
    <location>
        <begin position="230"/>
        <end position="235"/>
    </location>
    <ligand>
        <name>NAD(+)</name>
        <dbReference type="ChEBI" id="CHEBI:57540"/>
    </ligand>
</feature>
<feature type="binding site" evidence="4 6">
    <location>
        <begin position="165"/>
        <end position="167"/>
    </location>
    <ligand>
        <name>NAD(+)</name>
        <dbReference type="ChEBI" id="CHEBI:57540"/>
    </ligand>
</feature>
<dbReference type="InterPro" id="IPR000043">
    <property type="entry name" value="Adenosylhomocysteinase-like"/>
</dbReference>
<dbReference type="AlphaFoldDB" id="A0A1F5DNJ2"/>
<dbReference type="SUPFAM" id="SSF51735">
    <property type="entry name" value="NAD(P)-binding Rossmann-fold domains"/>
    <property type="match status" value="1"/>
</dbReference>
<dbReference type="NCBIfam" id="TIGR00936">
    <property type="entry name" value="ahcY"/>
    <property type="match status" value="1"/>
</dbReference>
<comment type="function">
    <text evidence="4">May play a key role in the regulation of the intracellular concentration of adenosylhomocysteine.</text>
</comment>
<dbReference type="SUPFAM" id="SSF52283">
    <property type="entry name" value="Formate/glycerate dehydrogenase catalytic domain-like"/>
    <property type="match status" value="1"/>
</dbReference>
<dbReference type="PANTHER" id="PTHR23420:SF0">
    <property type="entry name" value="ADENOSYLHOMOCYSTEINASE"/>
    <property type="match status" value="1"/>
</dbReference>
<feature type="domain" description="S-adenosyl-L-homocysteine hydrolase NAD binding" evidence="9">
    <location>
        <begin position="199"/>
        <end position="360"/>
    </location>
</feature>